<sequence>MPLPPSPKSPPQAPILPPVPPVPSSSLVSLESPTDSTATGDSYSTMLTNDTILLIGVIASLTLTFFIGIWALNSFCKSSDINHESQAVELHGREQELPDDPTGRCYGKHHIYNAHPMNANQLFNNSNF</sequence>
<reference evidence="3 4" key="1">
    <citation type="journal article" date="2015" name="Genome Biol. Evol.">
        <title>Comparative Genomics of a Bacterivorous Green Alga Reveals Evolutionary Causalities and Consequences of Phago-Mixotrophic Mode of Nutrition.</title>
        <authorList>
            <person name="Burns J.A."/>
            <person name="Paasch A."/>
            <person name="Narechania A."/>
            <person name="Kim E."/>
        </authorList>
    </citation>
    <scope>NUCLEOTIDE SEQUENCE [LARGE SCALE GENOMIC DNA]</scope>
    <source>
        <strain evidence="3 4">PLY_AMNH</strain>
    </source>
</reference>
<dbReference type="EMBL" id="LGRX02001970">
    <property type="protein sequence ID" value="KAK3285091.1"/>
    <property type="molecule type" value="Genomic_DNA"/>
</dbReference>
<evidence type="ECO:0000313" key="3">
    <source>
        <dbReference type="EMBL" id="KAK3285091.1"/>
    </source>
</evidence>
<evidence type="ECO:0000313" key="4">
    <source>
        <dbReference type="Proteomes" id="UP001190700"/>
    </source>
</evidence>
<name>A0AAE0LH12_9CHLO</name>
<gene>
    <name evidence="3" type="ORF">CYMTET_7289</name>
</gene>
<comment type="caution">
    <text evidence="3">The sequence shown here is derived from an EMBL/GenBank/DDBJ whole genome shotgun (WGS) entry which is preliminary data.</text>
</comment>
<evidence type="ECO:0000256" key="1">
    <source>
        <dbReference type="SAM" id="MobiDB-lite"/>
    </source>
</evidence>
<keyword evidence="2" id="KW-0472">Membrane</keyword>
<feature type="transmembrane region" description="Helical" evidence="2">
    <location>
        <begin position="52"/>
        <end position="72"/>
    </location>
</feature>
<feature type="region of interest" description="Disordered" evidence="1">
    <location>
        <begin position="1"/>
        <end position="42"/>
    </location>
</feature>
<keyword evidence="4" id="KW-1185">Reference proteome</keyword>
<keyword evidence="2" id="KW-1133">Transmembrane helix</keyword>
<organism evidence="3 4">
    <name type="scientific">Cymbomonas tetramitiformis</name>
    <dbReference type="NCBI Taxonomy" id="36881"/>
    <lineage>
        <taxon>Eukaryota</taxon>
        <taxon>Viridiplantae</taxon>
        <taxon>Chlorophyta</taxon>
        <taxon>Pyramimonadophyceae</taxon>
        <taxon>Pyramimonadales</taxon>
        <taxon>Pyramimonadaceae</taxon>
        <taxon>Cymbomonas</taxon>
    </lineage>
</organism>
<protein>
    <submittedName>
        <fullName evidence="3">Uncharacterized protein</fullName>
    </submittedName>
</protein>
<dbReference type="Proteomes" id="UP001190700">
    <property type="component" value="Unassembled WGS sequence"/>
</dbReference>
<feature type="compositionally biased region" description="Pro residues" evidence="1">
    <location>
        <begin position="1"/>
        <end position="23"/>
    </location>
</feature>
<accession>A0AAE0LH12</accession>
<keyword evidence="2" id="KW-0812">Transmembrane</keyword>
<evidence type="ECO:0000256" key="2">
    <source>
        <dbReference type="SAM" id="Phobius"/>
    </source>
</evidence>
<proteinExistence type="predicted"/>
<dbReference type="AlphaFoldDB" id="A0AAE0LH12"/>
<feature type="compositionally biased region" description="Low complexity" evidence="1">
    <location>
        <begin position="24"/>
        <end position="33"/>
    </location>
</feature>